<dbReference type="AlphaFoldDB" id="A0A3E0DJR9"/>
<evidence type="ECO:0000256" key="1">
    <source>
        <dbReference type="SAM" id="Phobius"/>
    </source>
</evidence>
<proteinExistence type="predicted"/>
<evidence type="ECO:0000259" key="2">
    <source>
        <dbReference type="Pfam" id="PF14317"/>
    </source>
</evidence>
<dbReference type="InterPro" id="IPR025588">
    <property type="entry name" value="YcxB-like_C"/>
</dbReference>
<reference evidence="3 4" key="1">
    <citation type="submission" date="2018-08" db="EMBL/GenBank/DDBJ databases">
        <title>Genomic Encyclopedia of Archaeal and Bacterial Type Strains, Phase II (KMG-II): from individual species to whole genera.</title>
        <authorList>
            <person name="Goeker M."/>
        </authorList>
    </citation>
    <scope>NUCLEOTIDE SEQUENCE [LARGE SCALE GENOMIC DNA]</scope>
    <source>
        <strain evidence="3 4">DSM 15986</strain>
    </source>
</reference>
<organism evidence="3 4">
    <name type="scientific">Algoriphagus antarcticus</name>
    <dbReference type="NCBI Taxonomy" id="238540"/>
    <lineage>
        <taxon>Bacteria</taxon>
        <taxon>Pseudomonadati</taxon>
        <taxon>Bacteroidota</taxon>
        <taxon>Cytophagia</taxon>
        <taxon>Cytophagales</taxon>
        <taxon>Cyclobacteriaceae</taxon>
        <taxon>Algoriphagus</taxon>
    </lineage>
</organism>
<keyword evidence="4" id="KW-1185">Reference proteome</keyword>
<gene>
    <name evidence="3" type="ORF">C8N25_12284</name>
</gene>
<keyword evidence="1" id="KW-1133">Transmembrane helix</keyword>
<keyword evidence="1" id="KW-0812">Transmembrane</keyword>
<comment type="caution">
    <text evidence="3">The sequence shown here is derived from an EMBL/GenBank/DDBJ whole genome shotgun (WGS) entry which is preliminary data.</text>
</comment>
<evidence type="ECO:0000313" key="3">
    <source>
        <dbReference type="EMBL" id="REG82337.1"/>
    </source>
</evidence>
<dbReference type="EMBL" id="QUNF01000022">
    <property type="protein sequence ID" value="REG82337.1"/>
    <property type="molecule type" value="Genomic_DNA"/>
</dbReference>
<evidence type="ECO:0000313" key="4">
    <source>
        <dbReference type="Proteomes" id="UP000256405"/>
    </source>
</evidence>
<accession>A0A3E0DJR9</accession>
<dbReference type="Proteomes" id="UP000256405">
    <property type="component" value="Unassembled WGS sequence"/>
</dbReference>
<name>A0A3E0DJR9_9BACT</name>
<dbReference type="Pfam" id="PF14317">
    <property type="entry name" value="YcxB"/>
    <property type="match status" value="1"/>
</dbReference>
<protein>
    <submittedName>
        <fullName evidence="3">YcxB-like protein</fullName>
    </submittedName>
</protein>
<feature type="transmembrane region" description="Helical" evidence="1">
    <location>
        <begin position="27"/>
        <end position="47"/>
    </location>
</feature>
<feature type="domain" description="YcxB-like C-terminal" evidence="2">
    <location>
        <begin position="92"/>
        <end position="153"/>
    </location>
</feature>
<keyword evidence="1" id="KW-0472">Membrane</keyword>
<feature type="transmembrane region" description="Helical" evidence="1">
    <location>
        <begin position="53"/>
        <end position="71"/>
    </location>
</feature>
<sequence length="161" mass="18816">MIDLQFTLQSQELIALFRRMQFQATRWRWVFLGVMMIVVAWICSQIVGWGGLLMFVVIFSMLLIWLLWGYPRSVLRTIKKMPSWGKPVQYVFDENGFTQQTVVSKATVQWHAIIRAEELPDWILLHIGSPLIFYSIPKRAFTVDQQKALKTLLTNKGLLKV</sequence>